<feature type="compositionally biased region" description="Basic and acidic residues" evidence="2">
    <location>
        <begin position="112"/>
        <end position="126"/>
    </location>
</feature>
<keyword evidence="4" id="KW-1185">Reference proteome</keyword>
<feature type="compositionally biased region" description="Polar residues" evidence="2">
    <location>
        <begin position="89"/>
        <end position="98"/>
    </location>
</feature>
<evidence type="ECO:0000313" key="4">
    <source>
        <dbReference type="Proteomes" id="UP001295684"/>
    </source>
</evidence>
<name>A0AAD1XF10_EUPCR</name>
<feature type="coiled-coil region" evidence="1">
    <location>
        <begin position="134"/>
        <end position="258"/>
    </location>
</feature>
<protein>
    <submittedName>
        <fullName evidence="3">Uncharacterized protein</fullName>
    </submittedName>
</protein>
<feature type="region of interest" description="Disordered" evidence="2">
    <location>
        <begin position="88"/>
        <end position="126"/>
    </location>
</feature>
<organism evidence="3 4">
    <name type="scientific">Euplotes crassus</name>
    <dbReference type="NCBI Taxonomy" id="5936"/>
    <lineage>
        <taxon>Eukaryota</taxon>
        <taxon>Sar</taxon>
        <taxon>Alveolata</taxon>
        <taxon>Ciliophora</taxon>
        <taxon>Intramacronucleata</taxon>
        <taxon>Spirotrichea</taxon>
        <taxon>Hypotrichia</taxon>
        <taxon>Euplotida</taxon>
        <taxon>Euplotidae</taxon>
        <taxon>Moneuplotes</taxon>
    </lineage>
</organism>
<sequence>MSTSPKEFGSPETAHADSSLETKLATYKQKLKILKKAYIEEQTAKEGFKKQILSLCNSNEKLQKDLEEMEVKYLKSYRSNQELHDQIIQEKTVSSGNRGSLYWGSKPTGESSPKKNSVESPTKEQNGEVLTLKINQLEKQIKYLEGKIEEKEHEVEEKQGEIRDTEDRLKEIDNEFRHYKHEFEAERGKLRKQFEAKRKELEVKLQEILKEKESFKEEQERIAKEKIQQILDSTEKEKQTLKERIEVLEKEINEKADEFLEQAVKMDEIKTELTISKENEVKLQNDNECQKDMIAAMQVILQKHEKENQQLAGKLMTVKQQIIDSCIFKTENRKYSGTRVTSFGKSQATLYFTEDDVGDNKTDPMFSLVLEYGSGKAFKVSMKNLTDFYLIEGTNQICFSWPENSWLKKSRTETFDSEESDAIVERYLQIMEQMDIPQETETSS</sequence>
<evidence type="ECO:0000256" key="2">
    <source>
        <dbReference type="SAM" id="MobiDB-lite"/>
    </source>
</evidence>
<accession>A0AAD1XF10</accession>
<reference evidence="3" key="1">
    <citation type="submission" date="2023-07" db="EMBL/GenBank/DDBJ databases">
        <authorList>
            <consortium name="AG Swart"/>
            <person name="Singh M."/>
            <person name="Singh A."/>
            <person name="Seah K."/>
            <person name="Emmerich C."/>
        </authorList>
    </citation>
    <scope>NUCLEOTIDE SEQUENCE</scope>
    <source>
        <strain evidence="3">DP1</strain>
    </source>
</reference>
<feature type="region of interest" description="Disordered" evidence="2">
    <location>
        <begin position="1"/>
        <end position="21"/>
    </location>
</feature>
<dbReference type="EMBL" id="CAMPGE010010082">
    <property type="protein sequence ID" value="CAI2368937.1"/>
    <property type="molecule type" value="Genomic_DNA"/>
</dbReference>
<dbReference type="Proteomes" id="UP001295684">
    <property type="component" value="Unassembled WGS sequence"/>
</dbReference>
<keyword evidence="1" id="KW-0175">Coiled coil</keyword>
<evidence type="ECO:0000313" key="3">
    <source>
        <dbReference type="EMBL" id="CAI2368937.1"/>
    </source>
</evidence>
<dbReference type="AlphaFoldDB" id="A0AAD1XF10"/>
<comment type="caution">
    <text evidence="3">The sequence shown here is derived from an EMBL/GenBank/DDBJ whole genome shotgun (WGS) entry which is preliminary data.</text>
</comment>
<proteinExistence type="predicted"/>
<gene>
    <name evidence="3" type="ORF">ECRASSUSDP1_LOCUS10233</name>
</gene>
<evidence type="ECO:0000256" key="1">
    <source>
        <dbReference type="SAM" id="Coils"/>
    </source>
</evidence>
<feature type="coiled-coil region" evidence="1">
    <location>
        <begin position="294"/>
        <end position="321"/>
    </location>
</feature>